<keyword evidence="5 7" id="KW-1133">Transmembrane helix</keyword>
<evidence type="ECO:0000256" key="7">
    <source>
        <dbReference type="SAM" id="Phobius"/>
    </source>
</evidence>
<dbReference type="STRING" id="649639.Bcell_1813"/>
<organism evidence="10 11">
    <name type="scientific">Evansella cellulosilytica (strain ATCC 21833 / DSM 2522 / FERM P-1141 / JCM 9156 / N-4)</name>
    <name type="common">Bacillus cellulosilyticus</name>
    <dbReference type="NCBI Taxonomy" id="649639"/>
    <lineage>
        <taxon>Bacteria</taxon>
        <taxon>Bacillati</taxon>
        <taxon>Bacillota</taxon>
        <taxon>Bacilli</taxon>
        <taxon>Bacillales</taxon>
        <taxon>Bacillaceae</taxon>
        <taxon>Evansella</taxon>
    </lineage>
</organism>
<evidence type="ECO:0000256" key="1">
    <source>
        <dbReference type="ARBA" id="ARBA00004651"/>
    </source>
</evidence>
<evidence type="ECO:0000256" key="4">
    <source>
        <dbReference type="ARBA" id="ARBA00022692"/>
    </source>
</evidence>
<feature type="transmembrane region" description="Helical" evidence="7">
    <location>
        <begin position="60"/>
        <end position="79"/>
    </location>
</feature>
<feature type="domain" description="YetF C-terminal" evidence="8">
    <location>
        <begin position="82"/>
        <end position="213"/>
    </location>
</feature>
<feature type="transmembrane region" description="Helical" evidence="7">
    <location>
        <begin position="6"/>
        <end position="27"/>
    </location>
</feature>
<dbReference type="Pfam" id="PF20730">
    <property type="entry name" value="YetF_N"/>
    <property type="match status" value="1"/>
</dbReference>
<dbReference type="PANTHER" id="PTHR34582">
    <property type="entry name" value="UPF0702 TRANSMEMBRANE PROTEIN YCAP"/>
    <property type="match status" value="1"/>
</dbReference>
<evidence type="ECO:0000259" key="8">
    <source>
        <dbReference type="Pfam" id="PF04239"/>
    </source>
</evidence>
<comment type="subcellular location">
    <subcellularLocation>
        <location evidence="1">Cell membrane</location>
        <topology evidence="1">Multi-pass membrane protein</topology>
    </subcellularLocation>
</comment>
<comment type="similarity">
    <text evidence="2">Belongs to the UPF0702 family.</text>
</comment>
<keyword evidence="4 7" id="KW-0812">Transmembrane</keyword>
<evidence type="ECO:0008006" key="12">
    <source>
        <dbReference type="Google" id="ProtNLM"/>
    </source>
</evidence>
<evidence type="ECO:0000256" key="6">
    <source>
        <dbReference type="ARBA" id="ARBA00023136"/>
    </source>
</evidence>
<name>E6TYM5_EVAC2</name>
<dbReference type="Proteomes" id="UP000001401">
    <property type="component" value="Chromosome"/>
</dbReference>
<dbReference type="OrthoDB" id="1076133at2"/>
<keyword evidence="3" id="KW-1003">Cell membrane</keyword>
<dbReference type="AlphaFoldDB" id="E6TYM5"/>
<evidence type="ECO:0000313" key="10">
    <source>
        <dbReference type="EMBL" id="ADU30075.1"/>
    </source>
</evidence>
<dbReference type="EMBL" id="CP002394">
    <property type="protein sequence ID" value="ADU30075.1"/>
    <property type="molecule type" value="Genomic_DNA"/>
</dbReference>
<dbReference type="HOGENOM" id="CLU_077149_0_2_9"/>
<evidence type="ECO:0000256" key="3">
    <source>
        <dbReference type="ARBA" id="ARBA00022475"/>
    </source>
</evidence>
<gene>
    <name evidence="10" type="ordered locus">Bcell_1813</name>
</gene>
<dbReference type="KEGG" id="bco:Bcell_1813"/>
<dbReference type="Pfam" id="PF04239">
    <property type="entry name" value="DUF421"/>
    <property type="match status" value="1"/>
</dbReference>
<evidence type="ECO:0000313" key="11">
    <source>
        <dbReference type="Proteomes" id="UP000001401"/>
    </source>
</evidence>
<evidence type="ECO:0000259" key="9">
    <source>
        <dbReference type="Pfam" id="PF20730"/>
    </source>
</evidence>
<protein>
    <recommendedName>
        <fullName evidence="12">DUF421 domain-containing protein</fullName>
    </recommendedName>
</protein>
<dbReference type="InterPro" id="IPR007353">
    <property type="entry name" value="DUF421"/>
</dbReference>
<evidence type="ECO:0000256" key="2">
    <source>
        <dbReference type="ARBA" id="ARBA00006448"/>
    </source>
</evidence>
<accession>E6TYM5</accession>
<dbReference type="GO" id="GO:0005886">
    <property type="term" value="C:plasma membrane"/>
    <property type="evidence" value="ECO:0007669"/>
    <property type="project" value="UniProtKB-SubCell"/>
</dbReference>
<dbReference type="Gene3D" id="3.30.240.20">
    <property type="entry name" value="bsu07140 like domains"/>
    <property type="match status" value="2"/>
</dbReference>
<dbReference type="PANTHER" id="PTHR34582:SF5">
    <property type="entry name" value="UPF0702 TRANSMEMBRANE PROTEIN YETF"/>
    <property type="match status" value="1"/>
</dbReference>
<feature type="domain" description="YetF-like N-terminal transmembrane" evidence="9">
    <location>
        <begin position="7"/>
        <end position="79"/>
    </location>
</feature>
<reference evidence="10" key="1">
    <citation type="submission" date="2010-12" db="EMBL/GenBank/DDBJ databases">
        <title>Complete sequence of Bacillus cellulosilyticus DSM 2522.</title>
        <authorList>
            <consortium name="US DOE Joint Genome Institute"/>
            <person name="Lucas S."/>
            <person name="Copeland A."/>
            <person name="Lapidus A."/>
            <person name="Cheng J.-F."/>
            <person name="Bruce D."/>
            <person name="Goodwin L."/>
            <person name="Pitluck S."/>
            <person name="Chertkov O."/>
            <person name="Detter J.C."/>
            <person name="Han C."/>
            <person name="Tapia R."/>
            <person name="Land M."/>
            <person name="Hauser L."/>
            <person name="Jeffries C."/>
            <person name="Kyrpides N."/>
            <person name="Ivanova N."/>
            <person name="Mikhailova N."/>
            <person name="Brumm P."/>
            <person name="Mead D."/>
            <person name="Woyke T."/>
        </authorList>
    </citation>
    <scope>NUCLEOTIDE SEQUENCE [LARGE SCALE GENOMIC DNA]</scope>
    <source>
        <strain evidence="10">DSM 2522</strain>
    </source>
</reference>
<sequence>MNTNFTFLTIELVVGFFALLFLTKFLGKTQMHQLTPFDFISAIFLSELVGNAIYDKDIGINYVLYAVCIWGALITLIEFTTQKWKKTRSFLEGKPSIIIRNGVIDRDQLKKNRLDLNQLQHLLRDKNVFSLRDIEYAILEANGSINVLKKGQLHTATKEDIGKANKVSLPLFVISDGEWIEDNIFETTFTKNQFVEVFRRHGIAVKHVLYGEWLEGESLYLQLNHAPYIKQIEMNNF</sequence>
<keyword evidence="11" id="KW-1185">Reference proteome</keyword>
<dbReference type="eggNOG" id="COG2323">
    <property type="taxonomic scope" value="Bacteria"/>
</dbReference>
<dbReference type="RefSeq" id="WP_013488411.1">
    <property type="nucleotide sequence ID" value="NC_014829.1"/>
</dbReference>
<dbReference type="InterPro" id="IPR023090">
    <property type="entry name" value="UPF0702_alpha/beta_dom_sf"/>
</dbReference>
<evidence type="ECO:0000256" key="5">
    <source>
        <dbReference type="ARBA" id="ARBA00022989"/>
    </source>
</evidence>
<keyword evidence="6 7" id="KW-0472">Membrane</keyword>
<proteinExistence type="inferred from homology"/>
<dbReference type="InterPro" id="IPR048454">
    <property type="entry name" value="YetF_N"/>
</dbReference>